<dbReference type="Proteomes" id="UP000230971">
    <property type="component" value="Unassembled WGS sequence"/>
</dbReference>
<evidence type="ECO:0000313" key="11">
    <source>
        <dbReference type="Proteomes" id="UP000193907"/>
    </source>
</evidence>
<dbReference type="STRING" id="28045.AWB95_09715"/>
<dbReference type="PANTHER" id="PTHR33653">
    <property type="entry name" value="RIBONUCLEASE VAPC2"/>
    <property type="match status" value="1"/>
</dbReference>
<sequence>MRAVLDTSVLIGEEPPSHVEAAISVASIAELHFGVLVARDDDERAVRTERLGAIESAFDPFPITVEVAREWSRLSAAVSNRGGQPRRRSIDLVIAATANVYDVPLLTHNTGDFHIIGDLVDVRHPSEVGPPEPGAFV</sequence>
<keyword evidence="3" id="KW-0540">Nuclease</keyword>
<name>A0A1X1RSW2_MYCCE</name>
<dbReference type="InterPro" id="IPR002716">
    <property type="entry name" value="PIN_dom"/>
</dbReference>
<evidence type="ECO:0000256" key="3">
    <source>
        <dbReference type="ARBA" id="ARBA00022722"/>
    </source>
</evidence>
<comment type="cofactor">
    <cofactor evidence="1">
        <name>Mg(2+)</name>
        <dbReference type="ChEBI" id="CHEBI:18420"/>
    </cofactor>
</comment>
<accession>A0A1X1RSW2</accession>
<evidence type="ECO:0000256" key="4">
    <source>
        <dbReference type="ARBA" id="ARBA00022723"/>
    </source>
</evidence>
<dbReference type="EMBL" id="PDKV01000004">
    <property type="protein sequence ID" value="PIB80122.1"/>
    <property type="molecule type" value="Genomic_DNA"/>
</dbReference>
<evidence type="ECO:0000256" key="1">
    <source>
        <dbReference type="ARBA" id="ARBA00001946"/>
    </source>
</evidence>
<feature type="domain" description="PIN" evidence="8">
    <location>
        <begin position="4"/>
        <end position="111"/>
    </location>
</feature>
<keyword evidence="5" id="KW-0378">Hydrolase</keyword>
<dbReference type="GO" id="GO:0016787">
    <property type="term" value="F:hydrolase activity"/>
    <property type="evidence" value="ECO:0007669"/>
    <property type="project" value="UniProtKB-KW"/>
</dbReference>
<keyword evidence="11" id="KW-1185">Reference proteome</keyword>
<keyword evidence="6" id="KW-0460">Magnesium</keyword>
<evidence type="ECO:0000313" key="10">
    <source>
        <dbReference type="EMBL" id="PIB80122.1"/>
    </source>
</evidence>
<evidence type="ECO:0000256" key="2">
    <source>
        <dbReference type="ARBA" id="ARBA00022649"/>
    </source>
</evidence>
<dbReference type="GO" id="GO:0046872">
    <property type="term" value="F:metal ion binding"/>
    <property type="evidence" value="ECO:0007669"/>
    <property type="project" value="UniProtKB-KW"/>
</dbReference>
<dbReference type="SUPFAM" id="SSF88723">
    <property type="entry name" value="PIN domain-like"/>
    <property type="match status" value="1"/>
</dbReference>
<dbReference type="Gene3D" id="3.40.50.1010">
    <property type="entry name" value="5'-nuclease"/>
    <property type="match status" value="1"/>
</dbReference>
<dbReference type="OrthoDB" id="3257696at2"/>
<dbReference type="Proteomes" id="UP000193907">
    <property type="component" value="Unassembled WGS sequence"/>
</dbReference>
<dbReference type="AlphaFoldDB" id="A0A1X1RSW2"/>
<comment type="similarity">
    <text evidence="7">Belongs to the PINc/VapC protein family.</text>
</comment>
<organism evidence="9 11">
    <name type="scientific">Mycobacterium celatum</name>
    <dbReference type="NCBI Taxonomy" id="28045"/>
    <lineage>
        <taxon>Bacteria</taxon>
        <taxon>Bacillati</taxon>
        <taxon>Actinomycetota</taxon>
        <taxon>Actinomycetes</taxon>
        <taxon>Mycobacteriales</taxon>
        <taxon>Mycobacteriaceae</taxon>
        <taxon>Mycobacterium</taxon>
    </lineage>
</organism>
<evidence type="ECO:0000256" key="6">
    <source>
        <dbReference type="ARBA" id="ARBA00022842"/>
    </source>
</evidence>
<protein>
    <submittedName>
        <fullName evidence="10">PIN domain-containing protein</fullName>
    </submittedName>
    <submittedName>
        <fullName evidence="9">Twitching motility protein PilT</fullName>
    </submittedName>
</protein>
<evidence type="ECO:0000256" key="5">
    <source>
        <dbReference type="ARBA" id="ARBA00022801"/>
    </source>
</evidence>
<dbReference type="InterPro" id="IPR029060">
    <property type="entry name" value="PIN-like_dom_sf"/>
</dbReference>
<dbReference type="PANTHER" id="PTHR33653:SF1">
    <property type="entry name" value="RIBONUCLEASE VAPC2"/>
    <property type="match status" value="1"/>
</dbReference>
<dbReference type="Pfam" id="PF01850">
    <property type="entry name" value="PIN"/>
    <property type="match status" value="1"/>
</dbReference>
<comment type="caution">
    <text evidence="9">The sequence shown here is derived from an EMBL/GenBank/DDBJ whole genome shotgun (WGS) entry which is preliminary data.</text>
</comment>
<keyword evidence="4" id="KW-0479">Metal-binding</keyword>
<evidence type="ECO:0000313" key="9">
    <source>
        <dbReference type="EMBL" id="ORV14868.1"/>
    </source>
</evidence>
<evidence type="ECO:0000259" key="8">
    <source>
        <dbReference type="Pfam" id="PF01850"/>
    </source>
</evidence>
<dbReference type="InterPro" id="IPR050556">
    <property type="entry name" value="Type_II_TA_system_RNase"/>
</dbReference>
<reference evidence="9 11" key="1">
    <citation type="submission" date="2016-01" db="EMBL/GenBank/DDBJ databases">
        <title>The new phylogeny of the genus Mycobacterium.</title>
        <authorList>
            <person name="Tarcisio F."/>
            <person name="Conor M."/>
            <person name="Antonella G."/>
            <person name="Elisabetta G."/>
            <person name="Giulia F.S."/>
            <person name="Sara T."/>
            <person name="Anna F."/>
            <person name="Clotilde B."/>
            <person name="Roberto B."/>
            <person name="Veronica D.S."/>
            <person name="Fabio R."/>
            <person name="Monica P."/>
            <person name="Olivier J."/>
            <person name="Enrico T."/>
            <person name="Nicola S."/>
        </authorList>
    </citation>
    <scope>NUCLEOTIDE SEQUENCE [LARGE SCALE GENOMIC DNA]</scope>
    <source>
        <strain evidence="9 11">DSM 44243</strain>
    </source>
</reference>
<evidence type="ECO:0000256" key="7">
    <source>
        <dbReference type="ARBA" id="ARBA00038093"/>
    </source>
</evidence>
<reference evidence="10 12" key="2">
    <citation type="journal article" date="2017" name="Infect. Genet. Evol.">
        <title>The new phylogeny of the genus Mycobacterium: The old and the news.</title>
        <authorList>
            <person name="Tortoli E."/>
            <person name="Fedrizzi T."/>
            <person name="Meehan C.J."/>
            <person name="Trovato A."/>
            <person name="Grottola A."/>
            <person name="Giacobazzi E."/>
            <person name="Serpini G.F."/>
            <person name="Tagliazucchi S."/>
            <person name="Fabio A."/>
            <person name="Bettua C."/>
            <person name="Bertorelli R."/>
            <person name="Frascaro F."/>
            <person name="De Sanctis V."/>
            <person name="Pecorari M."/>
            <person name="Jousson O."/>
            <person name="Segata N."/>
            <person name="Cirillo D.M."/>
        </authorList>
    </citation>
    <scope>NUCLEOTIDE SEQUENCE [LARGE SCALE GENOMIC DNA]</scope>
    <source>
        <strain evidence="10 12">NCTC 12882</strain>
    </source>
</reference>
<evidence type="ECO:0000313" key="12">
    <source>
        <dbReference type="Proteomes" id="UP000230971"/>
    </source>
</evidence>
<proteinExistence type="inferred from homology"/>
<dbReference type="EMBL" id="LQOM01000024">
    <property type="protein sequence ID" value="ORV14868.1"/>
    <property type="molecule type" value="Genomic_DNA"/>
</dbReference>
<keyword evidence="2" id="KW-1277">Toxin-antitoxin system</keyword>
<dbReference type="GO" id="GO:0004518">
    <property type="term" value="F:nuclease activity"/>
    <property type="evidence" value="ECO:0007669"/>
    <property type="project" value="UniProtKB-KW"/>
</dbReference>
<gene>
    <name evidence="9" type="ORF">AWB95_09715</name>
    <name evidence="10" type="ORF">CQY23_05755</name>
</gene>